<evidence type="ECO:0000313" key="3">
    <source>
        <dbReference type="Proteomes" id="UP000005709"/>
    </source>
</evidence>
<dbReference type="EMBL" id="ACYG01000017">
    <property type="protein sequence ID" value="EEV18357.1"/>
    <property type="molecule type" value="Genomic_DNA"/>
</dbReference>
<dbReference type="STRING" id="824.CGRAC_1572"/>
<keyword evidence="1" id="KW-0472">Membrane</keyword>
<dbReference type="RefSeq" id="WP_005870133.1">
    <property type="nucleotide sequence ID" value="NZ_ACYG01000017.1"/>
</dbReference>
<evidence type="ECO:0000313" key="2">
    <source>
        <dbReference type="EMBL" id="EEV18357.1"/>
    </source>
</evidence>
<comment type="caution">
    <text evidence="2">The sequence shown here is derived from an EMBL/GenBank/DDBJ whole genome shotgun (WGS) entry which is preliminary data.</text>
</comment>
<feature type="transmembrane region" description="Helical" evidence="1">
    <location>
        <begin position="12"/>
        <end position="35"/>
    </location>
</feature>
<evidence type="ECO:0000256" key="1">
    <source>
        <dbReference type="SAM" id="Phobius"/>
    </source>
</evidence>
<organism evidence="2 3">
    <name type="scientific">Campylobacter gracilis RM3268</name>
    <dbReference type="NCBI Taxonomy" id="553220"/>
    <lineage>
        <taxon>Bacteria</taxon>
        <taxon>Pseudomonadati</taxon>
        <taxon>Campylobacterota</taxon>
        <taxon>Epsilonproteobacteria</taxon>
        <taxon>Campylobacterales</taxon>
        <taxon>Campylobacteraceae</taxon>
        <taxon>Campylobacter</taxon>
    </lineage>
</organism>
<gene>
    <name evidence="2" type="ORF">CAMGR0001_0687</name>
</gene>
<sequence length="207" mass="23276">MNFIKYFFSEIFRLFKLLVGIALVPAAGFLIYKLFFAESGLAENYERNRVQILALRDFAREIKPEGVSFDIRFNGDEVSSMRAVNKNKNQSASFYSIDEKTNERAVLKIIGLDFGTFNELKAKAKSANAVGVSIWEGEGKTAIYYKDGFVSEFYEIFGDPADEAVKKDYEIGCDDRFAVDGVVMARDGGATTGFICVDRYGYGIKRK</sequence>
<name>C8PFP5_9BACT</name>
<dbReference type="OrthoDB" id="5354530at2"/>
<dbReference type="eggNOG" id="ENOG5031VGJ">
    <property type="taxonomic scope" value="Bacteria"/>
</dbReference>
<protein>
    <submittedName>
        <fullName evidence="2">Uncharacterized protein</fullName>
    </submittedName>
</protein>
<dbReference type="Proteomes" id="UP000005709">
    <property type="component" value="Unassembled WGS sequence"/>
</dbReference>
<keyword evidence="3" id="KW-1185">Reference proteome</keyword>
<keyword evidence="1" id="KW-1133">Transmembrane helix</keyword>
<proteinExistence type="predicted"/>
<dbReference type="AlphaFoldDB" id="C8PFP5"/>
<accession>C8PFP5</accession>
<reference evidence="2 3" key="1">
    <citation type="submission" date="2009-07" db="EMBL/GenBank/DDBJ databases">
        <authorList>
            <person name="Madupu R."/>
            <person name="Sebastian Y."/>
            <person name="Durkin A.S."/>
            <person name="Torralba M."/>
            <person name="Methe B."/>
            <person name="Sutton G.G."/>
            <person name="Strausberg R.L."/>
            <person name="Nelson K.E."/>
        </authorList>
    </citation>
    <scope>NUCLEOTIDE SEQUENCE [LARGE SCALE GENOMIC DNA]</scope>
    <source>
        <strain evidence="2 3">RM3268</strain>
    </source>
</reference>
<keyword evidence="1" id="KW-0812">Transmembrane</keyword>